<dbReference type="Gene3D" id="3.40.50.1820">
    <property type="entry name" value="alpha/beta hydrolase"/>
    <property type="match status" value="1"/>
</dbReference>
<protein>
    <submittedName>
        <fullName evidence="4">Uncharacterized protein</fullName>
    </submittedName>
</protein>
<dbReference type="InterPro" id="IPR029058">
    <property type="entry name" value="AB_hydrolase_fold"/>
</dbReference>
<dbReference type="Pfam" id="PF01083">
    <property type="entry name" value="Cutinase"/>
    <property type="match status" value="1"/>
</dbReference>
<keyword evidence="3" id="KW-0732">Signal</keyword>
<evidence type="ECO:0000256" key="3">
    <source>
        <dbReference type="SAM" id="SignalP"/>
    </source>
</evidence>
<dbReference type="GO" id="GO:0052689">
    <property type="term" value="F:carboxylic ester hydrolase activity"/>
    <property type="evidence" value="ECO:0007669"/>
    <property type="project" value="UniProtKB-ARBA"/>
</dbReference>
<dbReference type="SUPFAM" id="SSF53474">
    <property type="entry name" value="alpha/beta-Hydrolases"/>
    <property type="match status" value="1"/>
</dbReference>
<evidence type="ECO:0000256" key="1">
    <source>
        <dbReference type="ARBA" id="ARBA00022801"/>
    </source>
</evidence>
<evidence type="ECO:0000256" key="2">
    <source>
        <dbReference type="ARBA" id="ARBA00023157"/>
    </source>
</evidence>
<organism evidence="4 5">
    <name type="scientific">Penicillium angulare</name>
    <dbReference type="NCBI Taxonomy" id="116970"/>
    <lineage>
        <taxon>Eukaryota</taxon>
        <taxon>Fungi</taxon>
        <taxon>Dikarya</taxon>
        <taxon>Ascomycota</taxon>
        <taxon>Pezizomycotina</taxon>
        <taxon>Eurotiomycetes</taxon>
        <taxon>Eurotiomycetidae</taxon>
        <taxon>Eurotiales</taxon>
        <taxon>Aspergillaceae</taxon>
        <taxon>Penicillium</taxon>
    </lineage>
</organism>
<dbReference type="Proteomes" id="UP001149165">
    <property type="component" value="Unassembled WGS sequence"/>
</dbReference>
<dbReference type="InterPro" id="IPR000675">
    <property type="entry name" value="Cutinase/axe"/>
</dbReference>
<dbReference type="PANTHER" id="PTHR33630">
    <property type="entry name" value="CUTINASE RV1984C-RELATED-RELATED"/>
    <property type="match status" value="1"/>
</dbReference>
<sequence>MFVLIIILLFSYFAFPPSIAQKTPPELCAGGVHAILIRGQGPGDHLNVMVSMQNLVLQLIPNSSSVALPFHHGGSDHRIVAAEGALMMQDYIRQYVASCPQSKIFLMGYSLGGIVMMDGLCGTSSLWLNPVPGLEPKYNRNGPHLSNFPIIKPTEMEIGKGTERMIAAAAYGEETFIPGMPWNIGTCTNGVGLYPRIHPEWCDPFAASIREYCDTGDNSCCMQYPPIDDGAHFYYIFRYNMDLLHFVQRRLAETPVP</sequence>
<keyword evidence="2" id="KW-1015">Disulfide bond</keyword>
<dbReference type="OrthoDB" id="2586582at2759"/>
<feature type="chain" id="PRO_5040745118" evidence="3">
    <location>
        <begin position="21"/>
        <end position="257"/>
    </location>
</feature>
<accession>A0A9W9EUG0</accession>
<keyword evidence="5" id="KW-1185">Reference proteome</keyword>
<gene>
    <name evidence="4" type="ORF">N7456_011858</name>
</gene>
<feature type="signal peptide" evidence="3">
    <location>
        <begin position="1"/>
        <end position="20"/>
    </location>
</feature>
<dbReference type="PANTHER" id="PTHR33630:SF9">
    <property type="entry name" value="CUTINASE 4"/>
    <property type="match status" value="1"/>
</dbReference>
<dbReference type="EMBL" id="JAPQKH010000007">
    <property type="protein sequence ID" value="KAJ5088242.1"/>
    <property type="molecule type" value="Genomic_DNA"/>
</dbReference>
<name>A0A9W9EUG0_9EURO</name>
<dbReference type="AlphaFoldDB" id="A0A9W9EUG0"/>
<reference evidence="4" key="2">
    <citation type="journal article" date="2023" name="IMA Fungus">
        <title>Comparative genomic study of the Penicillium genus elucidates a diverse pangenome and 15 lateral gene transfer events.</title>
        <authorList>
            <person name="Petersen C."/>
            <person name="Sorensen T."/>
            <person name="Nielsen M.R."/>
            <person name="Sondergaard T.E."/>
            <person name="Sorensen J.L."/>
            <person name="Fitzpatrick D.A."/>
            <person name="Frisvad J.C."/>
            <person name="Nielsen K.L."/>
        </authorList>
    </citation>
    <scope>NUCLEOTIDE SEQUENCE</scope>
    <source>
        <strain evidence="4">IBT 30069</strain>
    </source>
</reference>
<comment type="caution">
    <text evidence="4">The sequence shown here is derived from an EMBL/GenBank/DDBJ whole genome shotgun (WGS) entry which is preliminary data.</text>
</comment>
<dbReference type="GO" id="GO:0017000">
    <property type="term" value="P:antibiotic biosynthetic process"/>
    <property type="evidence" value="ECO:0007669"/>
    <property type="project" value="UniProtKB-ARBA"/>
</dbReference>
<proteinExistence type="predicted"/>
<evidence type="ECO:0000313" key="4">
    <source>
        <dbReference type="EMBL" id="KAJ5088242.1"/>
    </source>
</evidence>
<dbReference type="GO" id="GO:0072330">
    <property type="term" value="P:monocarboxylic acid biosynthetic process"/>
    <property type="evidence" value="ECO:0007669"/>
    <property type="project" value="UniProtKB-ARBA"/>
</dbReference>
<keyword evidence="1" id="KW-0378">Hydrolase</keyword>
<evidence type="ECO:0000313" key="5">
    <source>
        <dbReference type="Proteomes" id="UP001149165"/>
    </source>
</evidence>
<reference evidence="4" key="1">
    <citation type="submission" date="2022-11" db="EMBL/GenBank/DDBJ databases">
        <authorList>
            <person name="Petersen C."/>
        </authorList>
    </citation>
    <scope>NUCLEOTIDE SEQUENCE</scope>
    <source>
        <strain evidence="4">IBT 30069</strain>
    </source>
</reference>